<dbReference type="Gene3D" id="3.40.225.10">
    <property type="entry name" value="Class II aldolase/adducin N-terminal domain"/>
    <property type="match status" value="1"/>
</dbReference>
<accession>A0A0P1B8F7</accession>
<evidence type="ECO:0000259" key="2">
    <source>
        <dbReference type="SMART" id="SM01007"/>
    </source>
</evidence>
<dbReference type="InterPro" id="IPR036409">
    <property type="entry name" value="Aldolase_II/adducin_N_sf"/>
</dbReference>
<dbReference type="SMART" id="SM01007">
    <property type="entry name" value="Aldolase_II"/>
    <property type="match status" value="1"/>
</dbReference>
<dbReference type="EMBL" id="CCYA01000065">
    <property type="protein sequence ID" value="CEH11932.1"/>
    <property type="molecule type" value="Genomic_DNA"/>
</dbReference>
<dbReference type="OrthoDB" id="3238794at2759"/>
<reference evidence="3 4" key="1">
    <citation type="submission" date="2014-09" db="EMBL/GenBank/DDBJ databases">
        <authorList>
            <person name="Magalhaes I.L.F."/>
            <person name="Oliveira U."/>
            <person name="Santos F.R."/>
            <person name="Vidigal T.H.D.A."/>
            <person name="Brescovit A.D."/>
            <person name="Santos A.J."/>
        </authorList>
    </citation>
    <scope>NUCLEOTIDE SEQUENCE [LARGE SCALE GENOMIC DNA]</scope>
</reference>
<feature type="domain" description="Class II aldolase/adducin N-terminal" evidence="2">
    <location>
        <begin position="58"/>
        <end position="243"/>
    </location>
</feature>
<evidence type="ECO:0000313" key="4">
    <source>
        <dbReference type="Proteomes" id="UP000054845"/>
    </source>
</evidence>
<organism evidence="3 4">
    <name type="scientific">Ceraceosorus bombacis</name>
    <dbReference type="NCBI Taxonomy" id="401625"/>
    <lineage>
        <taxon>Eukaryota</taxon>
        <taxon>Fungi</taxon>
        <taxon>Dikarya</taxon>
        <taxon>Basidiomycota</taxon>
        <taxon>Ustilaginomycotina</taxon>
        <taxon>Exobasidiomycetes</taxon>
        <taxon>Ceraceosorales</taxon>
        <taxon>Ceraceosoraceae</taxon>
        <taxon>Ceraceosorus</taxon>
    </lineage>
</organism>
<dbReference type="InterPro" id="IPR051017">
    <property type="entry name" value="Aldolase-II_Adducin_sf"/>
</dbReference>
<feature type="compositionally biased region" description="Low complexity" evidence="1">
    <location>
        <begin position="1"/>
        <end position="14"/>
    </location>
</feature>
<feature type="region of interest" description="Disordered" evidence="1">
    <location>
        <begin position="1"/>
        <end position="35"/>
    </location>
</feature>
<protein>
    <submittedName>
        <fullName evidence="3">Cytoskeletal protein Adducin</fullName>
    </submittedName>
</protein>
<dbReference type="PANTHER" id="PTHR10672">
    <property type="entry name" value="ADDUCIN"/>
    <property type="match status" value="1"/>
</dbReference>
<dbReference type="NCBIfam" id="NF004855">
    <property type="entry name" value="PRK06208.1"/>
    <property type="match status" value="1"/>
</dbReference>
<dbReference type="SUPFAM" id="SSF53639">
    <property type="entry name" value="AraD/HMP-PK domain-like"/>
    <property type="match status" value="1"/>
</dbReference>
<evidence type="ECO:0000313" key="3">
    <source>
        <dbReference type="EMBL" id="CEH11932.1"/>
    </source>
</evidence>
<dbReference type="PANTHER" id="PTHR10672:SF39">
    <property type="entry name" value="CLASS II ALDOLASE_ADDUCIN N-TERMINAL DOMAIN-CONTAINING PROTEIN"/>
    <property type="match status" value="1"/>
</dbReference>
<dbReference type="Proteomes" id="UP000054845">
    <property type="component" value="Unassembled WGS sequence"/>
</dbReference>
<dbReference type="Pfam" id="PF00596">
    <property type="entry name" value="Aldolase_II"/>
    <property type="match status" value="1"/>
</dbReference>
<name>A0A0P1B8F7_9BASI</name>
<dbReference type="GO" id="GO:0051015">
    <property type="term" value="F:actin filament binding"/>
    <property type="evidence" value="ECO:0007669"/>
    <property type="project" value="TreeGrafter"/>
</dbReference>
<dbReference type="InterPro" id="IPR001303">
    <property type="entry name" value="Aldolase_II/adducin_N"/>
</dbReference>
<dbReference type="FunFam" id="3.40.225.10:FF:000009">
    <property type="entry name" value="Class II aldolase/adducin N-terminal"/>
    <property type="match status" value="1"/>
</dbReference>
<evidence type="ECO:0000256" key="1">
    <source>
        <dbReference type="SAM" id="MobiDB-lite"/>
    </source>
</evidence>
<keyword evidence="4" id="KW-1185">Reference proteome</keyword>
<proteinExistence type="predicted"/>
<dbReference type="AlphaFoldDB" id="A0A0P1B8F7"/>
<dbReference type="GO" id="GO:0005856">
    <property type="term" value="C:cytoskeleton"/>
    <property type="evidence" value="ECO:0007669"/>
    <property type="project" value="TreeGrafter"/>
</dbReference>
<sequence>MVPAPTTNATATAPVQAKTHPHAQNDQQPRADAPVPTFKFSEPPKFKDAEAEREHRKQRLAMAYRVFGRLGFEEGVAGHLTYRDPIITNAFWVTPFARPFSLMQASDLLLVAHDGKVILGGKPDNQVYNRAAFAIHHAIHTARPEVDAACHSHSLYGKAFSTLGRNIEITTQDSCVFYKRCAHYDSFGGVAVSEEEGQHIAEALGKDNVALIMANHGILTAGKTIESAVHRFIALERHCQVQLLADAASARDGKRPTQISDEEAEYTAKQTASEHACWFQALGIFEMVDFEAKKTGYPYAA</sequence>
<dbReference type="STRING" id="401625.A0A0P1B8F7"/>